<gene>
    <name evidence="1" type="ORF">C7431_103127</name>
</gene>
<organism evidence="1 2">
    <name type="scientific">Pantoea allii</name>
    <dbReference type="NCBI Taxonomy" id="574096"/>
    <lineage>
        <taxon>Bacteria</taxon>
        <taxon>Pseudomonadati</taxon>
        <taxon>Pseudomonadota</taxon>
        <taxon>Gammaproteobacteria</taxon>
        <taxon>Enterobacterales</taxon>
        <taxon>Erwiniaceae</taxon>
        <taxon>Pantoea</taxon>
    </lineage>
</organism>
<comment type="caution">
    <text evidence="1">The sequence shown here is derived from an EMBL/GenBank/DDBJ whole genome shotgun (WGS) entry which is preliminary data.</text>
</comment>
<evidence type="ECO:0000313" key="1">
    <source>
        <dbReference type="EMBL" id="PWK98363.1"/>
    </source>
</evidence>
<proteinExistence type="predicted"/>
<accession>A0A2V2BJ72</accession>
<protein>
    <submittedName>
        <fullName evidence="1">Uncharacterized protein</fullName>
    </submittedName>
</protein>
<reference evidence="1 2" key="1">
    <citation type="submission" date="2018-05" db="EMBL/GenBank/DDBJ databases">
        <title>Genomic Encyclopedia of Type Strains, Phase IV (KMG-V): Genome sequencing to study the core and pangenomes of soil and plant-associated prokaryotes.</title>
        <authorList>
            <person name="Whitman W."/>
        </authorList>
    </citation>
    <scope>NUCLEOTIDE SEQUENCE [LARGE SCALE GENOMIC DNA]</scope>
    <source>
        <strain evidence="1 2">PNA 200-10</strain>
    </source>
</reference>
<name>A0A2V2BJ72_9GAMM</name>
<dbReference type="EMBL" id="QGHF01000003">
    <property type="protein sequence ID" value="PWK98363.1"/>
    <property type="molecule type" value="Genomic_DNA"/>
</dbReference>
<evidence type="ECO:0000313" key="2">
    <source>
        <dbReference type="Proteomes" id="UP000245981"/>
    </source>
</evidence>
<dbReference type="AlphaFoldDB" id="A0A2V2BJ72"/>
<dbReference type="Proteomes" id="UP000245981">
    <property type="component" value="Unassembled WGS sequence"/>
</dbReference>
<sequence length="44" mass="4727">MGNFDSTPCALPDILLNSLNNGYMANASEAYLRTEYLMIGPSSA</sequence>